<dbReference type="EMBL" id="JAQQXT010000008">
    <property type="protein sequence ID" value="MDC8772656.1"/>
    <property type="molecule type" value="Genomic_DNA"/>
</dbReference>
<keyword evidence="3 10" id="KW-0227">DNA damage</keyword>
<evidence type="ECO:0000256" key="7">
    <source>
        <dbReference type="ARBA" id="ARBA00022840"/>
    </source>
</evidence>
<keyword evidence="9 10" id="KW-0234">DNA repair</keyword>
<dbReference type="Gene3D" id="3.40.50.10930">
    <property type="match status" value="1"/>
</dbReference>
<dbReference type="Gene3D" id="3.40.50.300">
    <property type="entry name" value="P-loop containing nucleotide triphosphate hydrolases"/>
    <property type="match status" value="1"/>
</dbReference>
<reference evidence="12 13" key="1">
    <citation type="submission" date="2022-10" db="EMBL/GenBank/DDBJ databases">
        <title>Paucibacter sp. hw1 Genome sequencing.</title>
        <authorList>
            <person name="Park S."/>
        </authorList>
    </citation>
    <scope>NUCLEOTIDE SEQUENCE [LARGE SCALE GENOMIC DNA]</scope>
    <source>
        <strain evidence="13">hw1</strain>
    </source>
</reference>
<evidence type="ECO:0000256" key="5">
    <source>
        <dbReference type="ARBA" id="ARBA00022806"/>
    </source>
</evidence>
<keyword evidence="8 10" id="KW-0238">DNA-binding</keyword>
<accession>A0ABT5KFG3</accession>
<dbReference type="SUPFAM" id="SSF52980">
    <property type="entry name" value="Restriction endonuclease-like"/>
    <property type="match status" value="1"/>
</dbReference>
<name>A0ABT5KFG3_9BURK</name>
<dbReference type="SUPFAM" id="SSF52540">
    <property type="entry name" value="P-loop containing nucleoside triphosphate hydrolases"/>
    <property type="match status" value="2"/>
</dbReference>
<dbReference type="RefSeq" id="WP_273600847.1">
    <property type="nucleotide sequence ID" value="NZ_JAQQXT010000008.1"/>
</dbReference>
<dbReference type="InterPro" id="IPR011335">
    <property type="entry name" value="Restrct_endonuc-II-like"/>
</dbReference>
<dbReference type="Gene3D" id="1.10.10.160">
    <property type="match status" value="1"/>
</dbReference>
<comment type="caution">
    <text evidence="12">The sequence shown here is derived from an EMBL/GenBank/DDBJ whole genome shotgun (WGS) entry which is preliminary data.</text>
</comment>
<evidence type="ECO:0000256" key="3">
    <source>
        <dbReference type="ARBA" id="ARBA00022763"/>
    </source>
</evidence>
<evidence type="ECO:0000259" key="11">
    <source>
        <dbReference type="Pfam" id="PF17946"/>
    </source>
</evidence>
<keyword evidence="5 10" id="KW-0347">Helicase</keyword>
<feature type="domain" description="RecC C-terminal" evidence="11">
    <location>
        <begin position="841"/>
        <end position="1104"/>
    </location>
</feature>
<gene>
    <name evidence="10 12" type="primary">recC</name>
    <name evidence="12" type="ORF">PRZ03_13815</name>
</gene>
<comment type="similarity">
    <text evidence="10">Belongs to the RecC family.</text>
</comment>
<comment type="subunit">
    <text evidence="10">Heterotrimer of RecB, RecC and RecD. All subunits contribute to DNA-binding.</text>
</comment>
<dbReference type="PIRSF" id="PIRSF000980">
    <property type="entry name" value="RecC"/>
    <property type="match status" value="1"/>
</dbReference>
<comment type="function">
    <text evidence="10">A helicase/nuclease that prepares dsDNA breaks (DSB) for recombinational DNA repair. Binds to DSBs and unwinds DNA via a highly rapid and processive ATP-dependent bidirectional helicase activity. Unwinds dsDNA until it encounters a Chi (crossover hotspot instigator) sequence from the 3' direction. Cuts ssDNA a few nucleotides 3' to the Chi site. The properties and activities of the enzyme are changed at Chi. The Chi-altered holoenzyme produces a long 3'-ssDNA overhang and facilitates RecA-binding to the ssDNA for homologous DNA recombination and repair. Holoenzyme degrades any linearized DNA that is unable to undergo homologous recombination. In the holoenzyme this subunit recognizes the wild-type Chi sequence, and when added to isolated RecB increases its ATP-dependent helicase processivity.</text>
</comment>
<dbReference type="HAMAP" id="MF_01486">
    <property type="entry name" value="RecC"/>
    <property type="match status" value="1"/>
</dbReference>
<dbReference type="GO" id="GO:0008854">
    <property type="term" value="F:exodeoxyribonuclease V activity"/>
    <property type="evidence" value="ECO:0007669"/>
    <property type="project" value="UniProtKB-EC"/>
</dbReference>
<keyword evidence="7 10" id="KW-0067">ATP-binding</keyword>
<dbReference type="InterPro" id="IPR006697">
    <property type="entry name" value="RecC"/>
</dbReference>
<comment type="miscellaneous">
    <text evidence="10">In the RecBCD complex, RecB has a slow 3'-5' helicase, an exonuclease activity and loads RecA onto ssDNA, RecD has a fast 5'-3' helicase activity, while RecC stimulates the ATPase and processivity of the RecB helicase and contributes to recognition of the Chi site.</text>
</comment>
<keyword evidence="1 10" id="KW-0540">Nuclease</keyword>
<protein>
    <recommendedName>
        <fullName evidence="10">RecBCD enzyme subunit RecC</fullName>
    </recommendedName>
    <alternativeName>
        <fullName evidence="10">Exonuclease V subunit RecC</fullName>
        <shortName evidence="10">ExoV subunit RecC</shortName>
    </alternativeName>
    <alternativeName>
        <fullName evidence="10">Helicase/nuclease RecBCD subunit RecC</fullName>
    </alternativeName>
</protein>
<dbReference type="InterPro" id="IPR027417">
    <property type="entry name" value="P-loop_NTPase"/>
</dbReference>
<evidence type="ECO:0000256" key="4">
    <source>
        <dbReference type="ARBA" id="ARBA00022801"/>
    </source>
</evidence>
<dbReference type="Gene3D" id="1.10.10.990">
    <property type="match status" value="1"/>
</dbReference>
<keyword evidence="13" id="KW-1185">Reference proteome</keyword>
<evidence type="ECO:0000256" key="6">
    <source>
        <dbReference type="ARBA" id="ARBA00022839"/>
    </source>
</evidence>
<dbReference type="Pfam" id="PF17946">
    <property type="entry name" value="RecC_C"/>
    <property type="match status" value="1"/>
</dbReference>
<dbReference type="InterPro" id="IPR041500">
    <property type="entry name" value="RecC_C"/>
</dbReference>
<dbReference type="PANTHER" id="PTHR30591:SF1">
    <property type="entry name" value="RECBCD ENZYME SUBUNIT RECC"/>
    <property type="match status" value="1"/>
</dbReference>
<sequence length="1179" mass="130363">MTTTITPGLLVLHGNRAELLGEAVFEWLRRQPLDPLEEEIFLVQSNGVAEWLKMTLAEASGICAATRVELPGRFLWRSYRQLLGREAVPAQSRLDKLPLTWGLMRLLPGLMERPGFEPLAGFLRLGGMERRLQLASALADLFDQYQVYRSDWLAAWGAGQDVLPRSLDEDARSAKALPPDQAWQAALWRELQAPLSETERASSRPQLHQRFVAALQEGQAPHWARESPLARRVILFGMTHVPMQTLQALAALSEHCQVVLAIPNPCRYHWADIMDGRELLRAERRRQPLRQGLDLATLSLEEMHAHAHPLLASWGRQGRDFVRQLDVFDDVLQAQERFQVSKVDLFDEAPGKSLLAQVQAHIRDLTPLAEHPRPALALDDYSIAFHIAHSAQREVEILHDQLLTLLAQAGGSITPRDIVVMVPDIEAFAPAIRSVFGQFGFGARSSDKRFIPYDIADLKERANNPLLVALEWLLRLPQQRCRLSELQALLEVPAIAARFGLDLDDLPRLNQWMEGAGIRWGLGAEQRAEMGLGACGEQNSLVFGLRRILLGYGSGEGPAFQGIQPYAEVGGLSAGLAGSLADLAAALDAWWQLIAEGATPAVWAERCRALLADFFSASSEADSLMLAAAAAGLNAWLEVCALAGFEESIELAVVREAWLESLDAPTLNRRFKAGGVTFCSLMPMRAVPFEVVCLLGMNDGDYPRRASRSDFDLMGLPGLARPGDRSRRDDDRQLMLEALLSARAKLYISWSGRSVRDNSEQPPSVLVSQLRDYLQAGWHKDVLQRLSTEHPLQPFSRRYFEATQPGLFTHAREWRDAHVQVQTADGLEPAPPLDERAESPSPLTVSSLAAFLKNPVKAFFKQRLLVQFDSQALAAEDDEAFAVAGLLEYSMLRNLLDELLVDLNTEQDLPERVAAYTARLRRAGNLPMAEQGLRVERKLVATLTPMLQAWLALQTLYPLAAPKDLLRFPFEATEEATEEATADGAAVFEDWLADVRCQELGGQRVWIELSSSRLCLNEKTQAVQPERLLEAWVRLLAASACGVTLRGVLVGKDATVTLEPLPRDQAQTLLSDLLLAWSEGMHGGMNGANAPLPLALSTGLALLSGKGDAAQVYEGGFRSDGEGEEPCLARLFPDFAALSADGRFEVLARRLYEPFQQWVKSCAKLELHQAANLLEAAQA</sequence>
<evidence type="ECO:0000313" key="13">
    <source>
        <dbReference type="Proteomes" id="UP001221189"/>
    </source>
</evidence>
<dbReference type="Proteomes" id="UP001221189">
    <property type="component" value="Unassembled WGS sequence"/>
</dbReference>
<evidence type="ECO:0000256" key="10">
    <source>
        <dbReference type="HAMAP-Rule" id="MF_01486"/>
    </source>
</evidence>
<keyword evidence="6 10" id="KW-0269">Exonuclease</keyword>
<dbReference type="NCBIfam" id="TIGR01450">
    <property type="entry name" value="recC"/>
    <property type="match status" value="1"/>
</dbReference>
<evidence type="ECO:0000256" key="8">
    <source>
        <dbReference type="ARBA" id="ARBA00023125"/>
    </source>
</evidence>
<dbReference type="Gene3D" id="1.10.486.10">
    <property type="entry name" value="PCRA, domain 4"/>
    <property type="match status" value="1"/>
</dbReference>
<organism evidence="12 13">
    <name type="scientific">Roseateles albus</name>
    <dbReference type="NCBI Taxonomy" id="2987525"/>
    <lineage>
        <taxon>Bacteria</taxon>
        <taxon>Pseudomonadati</taxon>
        <taxon>Pseudomonadota</taxon>
        <taxon>Betaproteobacteria</taxon>
        <taxon>Burkholderiales</taxon>
        <taxon>Sphaerotilaceae</taxon>
        <taxon>Roseateles</taxon>
    </lineage>
</organism>
<keyword evidence="4 10" id="KW-0378">Hydrolase</keyword>
<evidence type="ECO:0000256" key="1">
    <source>
        <dbReference type="ARBA" id="ARBA00022722"/>
    </source>
</evidence>
<evidence type="ECO:0000256" key="9">
    <source>
        <dbReference type="ARBA" id="ARBA00023204"/>
    </source>
</evidence>
<evidence type="ECO:0000313" key="12">
    <source>
        <dbReference type="EMBL" id="MDC8772656.1"/>
    </source>
</evidence>
<dbReference type="InterPro" id="IPR013986">
    <property type="entry name" value="DExx_box_DNA_helicase_dom_sf"/>
</dbReference>
<evidence type="ECO:0000256" key="2">
    <source>
        <dbReference type="ARBA" id="ARBA00022741"/>
    </source>
</evidence>
<dbReference type="Pfam" id="PF04257">
    <property type="entry name" value="Exonuc_V_gamma"/>
    <property type="match status" value="1"/>
</dbReference>
<dbReference type="PANTHER" id="PTHR30591">
    <property type="entry name" value="RECBCD ENZYME SUBUNIT RECC"/>
    <property type="match status" value="1"/>
</dbReference>
<keyword evidence="2 10" id="KW-0547">Nucleotide-binding</keyword>
<proteinExistence type="inferred from homology"/>